<keyword evidence="5" id="KW-0746">Sphingolipid metabolism</keyword>
<evidence type="ECO:0000256" key="2">
    <source>
        <dbReference type="ARBA" id="ARBA00005189"/>
    </source>
</evidence>
<evidence type="ECO:0000256" key="7">
    <source>
        <dbReference type="ARBA" id="ARBA00023098"/>
    </source>
</evidence>
<keyword evidence="3 15" id="KW-0812">Transmembrane</keyword>
<keyword evidence="4" id="KW-0256">Endoplasmic reticulum</keyword>
<comment type="pathway">
    <text evidence="2">Lipid metabolism.</text>
</comment>
<evidence type="ECO:0000256" key="3">
    <source>
        <dbReference type="ARBA" id="ARBA00022692"/>
    </source>
</evidence>
<dbReference type="PhylomeDB" id="B4J6D0"/>
<reference evidence="16 17" key="1">
    <citation type="journal article" date="2007" name="Nature">
        <title>Evolution of genes and genomes on the Drosophila phylogeny.</title>
        <authorList>
            <consortium name="Drosophila 12 Genomes Consortium"/>
            <person name="Clark A.G."/>
            <person name="Eisen M.B."/>
            <person name="Smith D.R."/>
            <person name="Bergman C.M."/>
            <person name="Oliver B."/>
            <person name="Markow T.A."/>
            <person name="Kaufman T.C."/>
            <person name="Kellis M."/>
            <person name="Gelbart W."/>
            <person name="Iyer V.N."/>
            <person name="Pollard D.A."/>
            <person name="Sackton T.B."/>
            <person name="Larracuente A.M."/>
            <person name="Singh N.D."/>
            <person name="Abad J.P."/>
            <person name="Abt D.N."/>
            <person name="Adryan B."/>
            <person name="Aguade M."/>
            <person name="Akashi H."/>
            <person name="Anderson W.W."/>
            <person name="Aquadro C.F."/>
            <person name="Ardell D.H."/>
            <person name="Arguello R."/>
            <person name="Artieri C.G."/>
            <person name="Barbash D.A."/>
            <person name="Barker D."/>
            <person name="Barsanti P."/>
            <person name="Batterham P."/>
            <person name="Batzoglou S."/>
            <person name="Begun D."/>
            <person name="Bhutkar A."/>
            <person name="Blanco E."/>
            <person name="Bosak S.A."/>
            <person name="Bradley R.K."/>
            <person name="Brand A.D."/>
            <person name="Brent M.R."/>
            <person name="Brooks A.N."/>
            <person name="Brown R.H."/>
            <person name="Butlin R.K."/>
            <person name="Caggese C."/>
            <person name="Calvi B.R."/>
            <person name="Bernardo de Carvalho A."/>
            <person name="Caspi A."/>
            <person name="Castrezana S."/>
            <person name="Celniker S.E."/>
            <person name="Chang J.L."/>
            <person name="Chapple C."/>
            <person name="Chatterji S."/>
            <person name="Chinwalla A."/>
            <person name="Civetta A."/>
            <person name="Clifton S.W."/>
            <person name="Comeron J.M."/>
            <person name="Costello J.C."/>
            <person name="Coyne J.A."/>
            <person name="Daub J."/>
            <person name="David R.G."/>
            <person name="Delcher A.L."/>
            <person name="Delehaunty K."/>
            <person name="Do C.B."/>
            <person name="Ebling H."/>
            <person name="Edwards K."/>
            <person name="Eickbush T."/>
            <person name="Evans J.D."/>
            <person name="Filipski A."/>
            <person name="Findeiss S."/>
            <person name="Freyhult E."/>
            <person name="Fulton L."/>
            <person name="Fulton R."/>
            <person name="Garcia A.C."/>
            <person name="Gardiner A."/>
            <person name="Garfield D.A."/>
            <person name="Garvin B.E."/>
            <person name="Gibson G."/>
            <person name="Gilbert D."/>
            <person name="Gnerre S."/>
            <person name="Godfrey J."/>
            <person name="Good R."/>
            <person name="Gotea V."/>
            <person name="Gravely B."/>
            <person name="Greenberg A.J."/>
            <person name="Griffiths-Jones S."/>
            <person name="Gross S."/>
            <person name="Guigo R."/>
            <person name="Gustafson E.A."/>
            <person name="Haerty W."/>
            <person name="Hahn M.W."/>
            <person name="Halligan D.L."/>
            <person name="Halpern A.L."/>
            <person name="Halter G.M."/>
            <person name="Han M.V."/>
            <person name="Heger A."/>
            <person name="Hillier L."/>
            <person name="Hinrichs A.S."/>
            <person name="Holmes I."/>
            <person name="Hoskins R.A."/>
            <person name="Hubisz M.J."/>
            <person name="Hultmark D."/>
            <person name="Huntley M.A."/>
            <person name="Jaffe D.B."/>
            <person name="Jagadeeshan S."/>
            <person name="Jeck W.R."/>
            <person name="Johnson J."/>
            <person name="Jones C.D."/>
            <person name="Jordan W.C."/>
            <person name="Karpen G.H."/>
            <person name="Kataoka E."/>
            <person name="Keightley P.D."/>
            <person name="Kheradpour P."/>
            <person name="Kirkness E.F."/>
            <person name="Koerich L.B."/>
            <person name="Kristiansen K."/>
            <person name="Kudrna D."/>
            <person name="Kulathinal R.J."/>
            <person name="Kumar S."/>
            <person name="Kwok R."/>
            <person name="Lander E."/>
            <person name="Langley C.H."/>
            <person name="Lapoint R."/>
            <person name="Lazzaro B.P."/>
            <person name="Lee S.J."/>
            <person name="Levesque L."/>
            <person name="Li R."/>
            <person name="Lin C.F."/>
            <person name="Lin M.F."/>
            <person name="Lindblad-Toh K."/>
            <person name="Llopart A."/>
            <person name="Long M."/>
            <person name="Low L."/>
            <person name="Lozovsky E."/>
            <person name="Lu J."/>
            <person name="Luo M."/>
            <person name="Machado C.A."/>
            <person name="Makalowski W."/>
            <person name="Marzo M."/>
            <person name="Matsuda M."/>
            <person name="Matzkin L."/>
            <person name="McAllister B."/>
            <person name="McBride C.S."/>
            <person name="McKernan B."/>
            <person name="McKernan K."/>
            <person name="Mendez-Lago M."/>
            <person name="Minx P."/>
            <person name="Mollenhauer M.U."/>
            <person name="Montooth K."/>
            <person name="Mount S.M."/>
            <person name="Mu X."/>
            <person name="Myers E."/>
            <person name="Negre B."/>
            <person name="Newfeld S."/>
            <person name="Nielsen R."/>
            <person name="Noor M.A."/>
            <person name="O'Grady P."/>
            <person name="Pachter L."/>
            <person name="Papaceit M."/>
            <person name="Parisi M.J."/>
            <person name="Parisi M."/>
            <person name="Parts L."/>
            <person name="Pedersen J.S."/>
            <person name="Pesole G."/>
            <person name="Phillippy A.M."/>
            <person name="Ponting C.P."/>
            <person name="Pop M."/>
            <person name="Porcelli D."/>
            <person name="Powell J.R."/>
            <person name="Prohaska S."/>
            <person name="Pruitt K."/>
            <person name="Puig M."/>
            <person name="Quesneville H."/>
            <person name="Ram K.R."/>
            <person name="Rand D."/>
            <person name="Rasmussen M.D."/>
            <person name="Reed L.K."/>
            <person name="Reenan R."/>
            <person name="Reily A."/>
            <person name="Remington K.A."/>
            <person name="Rieger T.T."/>
            <person name="Ritchie M.G."/>
            <person name="Robin C."/>
            <person name="Rogers Y.H."/>
            <person name="Rohde C."/>
            <person name="Rozas J."/>
            <person name="Rubenfield M.J."/>
            <person name="Ruiz A."/>
            <person name="Russo S."/>
            <person name="Salzberg S.L."/>
            <person name="Sanchez-Gracia A."/>
            <person name="Saranga D.J."/>
            <person name="Sato H."/>
            <person name="Schaeffer S.W."/>
            <person name="Schatz M.C."/>
            <person name="Schlenke T."/>
            <person name="Schwartz R."/>
            <person name="Segarra C."/>
            <person name="Singh R.S."/>
            <person name="Sirot L."/>
            <person name="Sirota M."/>
            <person name="Sisneros N.B."/>
            <person name="Smith C.D."/>
            <person name="Smith T.F."/>
            <person name="Spieth J."/>
            <person name="Stage D.E."/>
            <person name="Stark A."/>
            <person name="Stephan W."/>
            <person name="Strausberg R.L."/>
            <person name="Strempel S."/>
            <person name="Sturgill D."/>
            <person name="Sutton G."/>
            <person name="Sutton G.G."/>
            <person name="Tao W."/>
            <person name="Teichmann S."/>
            <person name="Tobari Y.N."/>
            <person name="Tomimura Y."/>
            <person name="Tsolas J.M."/>
            <person name="Valente V.L."/>
            <person name="Venter E."/>
            <person name="Venter J.C."/>
            <person name="Vicario S."/>
            <person name="Vieira F.G."/>
            <person name="Vilella A.J."/>
            <person name="Villasante A."/>
            <person name="Walenz B."/>
            <person name="Wang J."/>
            <person name="Wasserman M."/>
            <person name="Watts T."/>
            <person name="Wilson D."/>
            <person name="Wilson R.K."/>
            <person name="Wing R.A."/>
            <person name="Wolfner M.F."/>
            <person name="Wong A."/>
            <person name="Wong G.K."/>
            <person name="Wu C.I."/>
            <person name="Wu G."/>
            <person name="Yamamoto D."/>
            <person name="Yang H.P."/>
            <person name="Yang S.P."/>
            <person name="Yorke J.A."/>
            <person name="Yoshida K."/>
            <person name="Zdobnov E."/>
            <person name="Zhang P."/>
            <person name="Zhang Y."/>
            <person name="Zimin A.V."/>
            <person name="Baldwin J."/>
            <person name="Abdouelleil A."/>
            <person name="Abdulkadir J."/>
            <person name="Abebe A."/>
            <person name="Abera B."/>
            <person name="Abreu J."/>
            <person name="Acer S.C."/>
            <person name="Aftuck L."/>
            <person name="Alexander A."/>
            <person name="An P."/>
            <person name="Anderson E."/>
            <person name="Anderson S."/>
            <person name="Arachi H."/>
            <person name="Azer M."/>
            <person name="Bachantsang P."/>
            <person name="Barry A."/>
            <person name="Bayul T."/>
            <person name="Berlin A."/>
            <person name="Bessette D."/>
            <person name="Bloom T."/>
            <person name="Blye J."/>
            <person name="Boguslavskiy L."/>
            <person name="Bonnet C."/>
            <person name="Boukhgalter B."/>
            <person name="Bourzgui I."/>
            <person name="Brown A."/>
            <person name="Cahill P."/>
            <person name="Channer S."/>
            <person name="Cheshatsang Y."/>
            <person name="Chuda L."/>
            <person name="Citroen M."/>
            <person name="Collymore A."/>
            <person name="Cooke P."/>
            <person name="Costello M."/>
            <person name="D'Aco K."/>
            <person name="Daza R."/>
            <person name="De Haan G."/>
            <person name="DeGray S."/>
            <person name="DeMaso C."/>
            <person name="Dhargay N."/>
            <person name="Dooley K."/>
            <person name="Dooley E."/>
            <person name="Doricent M."/>
            <person name="Dorje P."/>
            <person name="Dorjee K."/>
            <person name="Dupes A."/>
            <person name="Elong R."/>
            <person name="Falk J."/>
            <person name="Farina A."/>
            <person name="Faro S."/>
            <person name="Ferguson D."/>
            <person name="Fisher S."/>
            <person name="Foley C.D."/>
            <person name="Franke A."/>
            <person name="Friedrich D."/>
            <person name="Gadbois L."/>
            <person name="Gearin G."/>
            <person name="Gearin C.R."/>
            <person name="Giannoukos G."/>
            <person name="Goode T."/>
            <person name="Graham J."/>
            <person name="Grandbois E."/>
            <person name="Grewal S."/>
            <person name="Gyaltsen K."/>
            <person name="Hafez N."/>
            <person name="Hagos B."/>
            <person name="Hall J."/>
            <person name="Henson C."/>
            <person name="Hollinger A."/>
            <person name="Honan T."/>
            <person name="Huard M.D."/>
            <person name="Hughes L."/>
            <person name="Hurhula B."/>
            <person name="Husby M.E."/>
            <person name="Kamat A."/>
            <person name="Kanga B."/>
            <person name="Kashin S."/>
            <person name="Khazanovich D."/>
            <person name="Kisner P."/>
            <person name="Lance K."/>
            <person name="Lara M."/>
            <person name="Lee W."/>
            <person name="Lennon N."/>
            <person name="Letendre F."/>
            <person name="LeVine R."/>
            <person name="Lipovsky A."/>
            <person name="Liu X."/>
            <person name="Liu J."/>
            <person name="Liu S."/>
            <person name="Lokyitsang T."/>
            <person name="Lokyitsang Y."/>
            <person name="Lubonja R."/>
            <person name="Lui A."/>
            <person name="MacDonald P."/>
            <person name="Magnisalis V."/>
            <person name="Maru K."/>
            <person name="Matthews C."/>
            <person name="McCusker W."/>
            <person name="McDonough S."/>
            <person name="Mehta T."/>
            <person name="Meldrim J."/>
            <person name="Meneus L."/>
            <person name="Mihai O."/>
            <person name="Mihalev A."/>
            <person name="Mihova T."/>
            <person name="Mittelman R."/>
            <person name="Mlenga V."/>
            <person name="Montmayeur A."/>
            <person name="Mulrain L."/>
            <person name="Navidi A."/>
            <person name="Naylor J."/>
            <person name="Negash T."/>
            <person name="Nguyen T."/>
            <person name="Nguyen N."/>
            <person name="Nicol R."/>
            <person name="Norbu C."/>
            <person name="Norbu N."/>
            <person name="Novod N."/>
            <person name="O'Neill B."/>
            <person name="Osman S."/>
            <person name="Markiewicz E."/>
            <person name="Oyono O.L."/>
            <person name="Patti C."/>
            <person name="Phunkhang P."/>
            <person name="Pierre F."/>
            <person name="Priest M."/>
            <person name="Raghuraman S."/>
            <person name="Rege F."/>
            <person name="Reyes R."/>
            <person name="Rise C."/>
            <person name="Rogov P."/>
            <person name="Ross K."/>
            <person name="Ryan E."/>
            <person name="Settipalli S."/>
            <person name="Shea T."/>
            <person name="Sherpa N."/>
            <person name="Shi L."/>
            <person name="Shih D."/>
            <person name="Sparrow T."/>
            <person name="Spaulding J."/>
            <person name="Stalker J."/>
            <person name="Stange-Thomann N."/>
            <person name="Stavropoulos S."/>
            <person name="Stone C."/>
            <person name="Strader C."/>
            <person name="Tesfaye S."/>
            <person name="Thomson T."/>
            <person name="Thoulutsang Y."/>
            <person name="Thoulutsang D."/>
            <person name="Topham K."/>
            <person name="Topping I."/>
            <person name="Tsamla T."/>
            <person name="Vassiliev H."/>
            <person name="Vo A."/>
            <person name="Wangchuk T."/>
            <person name="Wangdi T."/>
            <person name="Weiand M."/>
            <person name="Wilkinson J."/>
            <person name="Wilson A."/>
            <person name="Yadav S."/>
            <person name="Young G."/>
            <person name="Yu Q."/>
            <person name="Zembek L."/>
            <person name="Zhong D."/>
            <person name="Zimmer A."/>
            <person name="Zwirko Z."/>
            <person name="Jaffe D.B."/>
            <person name="Alvarez P."/>
            <person name="Brockman W."/>
            <person name="Butler J."/>
            <person name="Chin C."/>
            <person name="Gnerre S."/>
            <person name="Grabherr M."/>
            <person name="Kleber M."/>
            <person name="Mauceli E."/>
            <person name="MacCallum I."/>
        </authorList>
    </citation>
    <scope>NUCLEOTIDE SEQUENCE [LARGE SCALE GENOMIC DNA]</scope>
    <source>
        <strain evidence="17">Tucson 15287-2541.00</strain>
    </source>
</reference>
<dbReference type="OMA" id="AYVPGYC"/>
<name>B4J6D0_DROGR</name>
<feature type="transmembrane region" description="Helical" evidence="15">
    <location>
        <begin position="53"/>
        <end position="75"/>
    </location>
</feature>
<accession>B4J6D0</accession>
<dbReference type="Pfam" id="PF11779">
    <property type="entry name" value="SPT_ssu-like"/>
    <property type="match status" value="1"/>
</dbReference>
<dbReference type="InterPro" id="IPR024512">
    <property type="entry name" value="Ser_palmitoyltrfase_ssu-like"/>
</dbReference>
<dbReference type="InParanoid" id="B4J6D0"/>
<dbReference type="PANTHER" id="PTHR28612:SF1">
    <property type="entry name" value="SERINE PALMITOYLTRANSFERASE SMALL SUBUNIT B"/>
    <property type="match status" value="1"/>
</dbReference>
<dbReference type="Proteomes" id="UP000001070">
    <property type="component" value="Unassembled WGS sequence"/>
</dbReference>
<evidence type="ECO:0000256" key="15">
    <source>
        <dbReference type="SAM" id="Phobius"/>
    </source>
</evidence>
<dbReference type="eggNOG" id="ENOG502TFK6">
    <property type="taxonomic scope" value="Eukaryota"/>
</dbReference>
<evidence type="ECO:0000256" key="9">
    <source>
        <dbReference type="ARBA" id="ARBA00038059"/>
    </source>
</evidence>
<comment type="subunit">
    <text evidence="14">Component of the serine palmitoyltransferase (SPT) complex, which is composed of SPTLC1, SPTLC2 or SPTLC3 and SPTSSA or SPTSSB. The heterodimer consisting of SPTLC1 and SPTLC2/SPTLC3 forms the catalytic core of the enzyme, while SPTSSA or SPTSSB subunits determine substrate specificity. SPT also interacts with ORMDL proteins, especially ORMDL3, which negatively regulate SPT activity in the presence of ceramides.</text>
</comment>
<evidence type="ECO:0000256" key="11">
    <source>
        <dbReference type="ARBA" id="ARBA00041982"/>
    </source>
</evidence>
<dbReference type="HOGENOM" id="CLU_2266470_0_0_1"/>
<evidence type="ECO:0000256" key="1">
    <source>
        <dbReference type="ARBA" id="ARBA00004477"/>
    </source>
</evidence>
<dbReference type="PANTHER" id="PTHR28612">
    <property type="entry name" value="SERINE PALMITOYLTRANSFERASE SMALL SUBUNIT B"/>
    <property type="match status" value="1"/>
</dbReference>
<evidence type="ECO:0000256" key="6">
    <source>
        <dbReference type="ARBA" id="ARBA00022989"/>
    </source>
</evidence>
<comment type="function">
    <text evidence="13">Component of the serine palmitoyltransferase multisubunit enzyme (SPT) that catalyzes the initial and rate-limiting step in sphingolipid biosynthesis by condensing L-serine and activated acyl-CoA (most commonly palmitoyl-CoA) to form long-chain bases. The SPT complex is composed of SPTLC1, SPTLC2 or SPTLC3 and SPTSSA or SPTSSB. Within this complex, the heterodimer consisting of SPTLC1 and SPTLC2/SPTLC3 forms the catalytic core. Within the SPT complex, SPTSSB stimulates the catalytic activity and plays a role in substrate specificity. SPT complexes with this subunit showing a preference for longer acyl-CoAs. The SPTLC1-SPTLC2-SPTSSB complex shows a strong preference for C18-CoA substrate, while the SPTLC1-SPTLC3-SPTSSB isozyme displays an ability to use a broader range of acyl-CoAs, without apparent preference.</text>
</comment>
<sequence length="103" mass="11632">MFGKLSENYEKFKRYVIWLYSLYELNTQISICEPWEKVFCNVLLGSCLSLVTYATYAYVPGYCLMLVGFLVPVALTKNNSNITVKCAEAAEGLCPSSIKSYLT</sequence>
<evidence type="ECO:0000256" key="14">
    <source>
        <dbReference type="ARBA" id="ARBA00046416"/>
    </source>
</evidence>
<evidence type="ECO:0000256" key="12">
    <source>
        <dbReference type="ARBA" id="ARBA00042334"/>
    </source>
</evidence>
<keyword evidence="6 15" id="KW-1133">Transmembrane helix</keyword>
<evidence type="ECO:0000256" key="8">
    <source>
        <dbReference type="ARBA" id="ARBA00023136"/>
    </source>
</evidence>
<dbReference type="GO" id="GO:0005789">
    <property type="term" value="C:endoplasmic reticulum membrane"/>
    <property type="evidence" value="ECO:0007669"/>
    <property type="project" value="UniProtKB-SubCell"/>
</dbReference>
<keyword evidence="17" id="KW-1185">Reference proteome</keyword>
<keyword evidence="7" id="KW-0443">Lipid metabolism</keyword>
<dbReference type="AlphaFoldDB" id="B4J6D0"/>
<proteinExistence type="inferred from homology"/>
<evidence type="ECO:0000256" key="5">
    <source>
        <dbReference type="ARBA" id="ARBA00022919"/>
    </source>
</evidence>
<organism evidence="17">
    <name type="scientific">Drosophila grimshawi</name>
    <name type="common">Hawaiian fruit fly</name>
    <name type="synonym">Idiomyia grimshawi</name>
    <dbReference type="NCBI Taxonomy" id="7222"/>
    <lineage>
        <taxon>Eukaryota</taxon>
        <taxon>Metazoa</taxon>
        <taxon>Ecdysozoa</taxon>
        <taxon>Arthropoda</taxon>
        <taxon>Hexapoda</taxon>
        <taxon>Insecta</taxon>
        <taxon>Pterygota</taxon>
        <taxon>Neoptera</taxon>
        <taxon>Endopterygota</taxon>
        <taxon>Diptera</taxon>
        <taxon>Brachycera</taxon>
        <taxon>Muscomorpha</taxon>
        <taxon>Ephydroidea</taxon>
        <taxon>Drosophilidae</taxon>
        <taxon>Drosophila</taxon>
        <taxon>Hawaiian Drosophila</taxon>
    </lineage>
</organism>
<evidence type="ECO:0000256" key="4">
    <source>
        <dbReference type="ARBA" id="ARBA00022824"/>
    </source>
</evidence>
<dbReference type="GO" id="GO:0006665">
    <property type="term" value="P:sphingolipid metabolic process"/>
    <property type="evidence" value="ECO:0007669"/>
    <property type="project" value="UniProtKB-KW"/>
</dbReference>
<keyword evidence="8 15" id="KW-0472">Membrane</keyword>
<dbReference type="KEGG" id="dgr:6560693"/>
<protein>
    <recommendedName>
        <fullName evidence="10">Serine palmitoyltransferase small subunit B</fullName>
    </recommendedName>
    <alternativeName>
        <fullName evidence="12">Protein ADMP</fullName>
    </alternativeName>
    <alternativeName>
        <fullName evidence="11">Small subunit of serine palmitoyltransferase B</fullName>
    </alternativeName>
</protein>
<dbReference type="EMBL" id="CH916367">
    <property type="protein sequence ID" value="EDW00903.1"/>
    <property type="molecule type" value="Genomic_DNA"/>
</dbReference>
<evidence type="ECO:0000256" key="13">
    <source>
        <dbReference type="ARBA" id="ARBA00045772"/>
    </source>
</evidence>
<evidence type="ECO:0000313" key="16">
    <source>
        <dbReference type="EMBL" id="EDW00903.1"/>
    </source>
</evidence>
<evidence type="ECO:0000256" key="10">
    <source>
        <dbReference type="ARBA" id="ARBA00041140"/>
    </source>
</evidence>
<evidence type="ECO:0000313" key="17">
    <source>
        <dbReference type="Proteomes" id="UP000001070"/>
    </source>
</evidence>
<gene>
    <name evidence="16" type="primary">Dgri\GH20759</name>
    <name evidence="16" type="ORF">Dgri_GH20759</name>
</gene>
<comment type="similarity">
    <text evidence="9">Belongs to the SPTSS family. SPTSSB subfamily.</text>
</comment>
<comment type="subcellular location">
    <subcellularLocation>
        <location evidence="1">Endoplasmic reticulum membrane</location>
        <topology evidence="1">Multi-pass membrane protein</topology>
    </subcellularLocation>
</comment>
<dbReference type="OrthoDB" id="202672at2759"/>